<keyword evidence="3" id="KW-0831">Ubiquinone biosynthesis</keyword>
<dbReference type="GO" id="GO:0010420">
    <property type="term" value="F:polyprenyldihydroxybenzoate methyltransferase activity"/>
    <property type="evidence" value="ECO:0007669"/>
    <property type="project" value="InterPro"/>
</dbReference>
<evidence type="ECO:0000313" key="5">
    <source>
        <dbReference type="EMBL" id="KAJ9596864.1"/>
    </source>
</evidence>
<accession>A0AAD8EP17</accession>
<dbReference type="NCBIfam" id="TIGR01983">
    <property type="entry name" value="UbiG"/>
    <property type="match status" value="1"/>
</dbReference>
<dbReference type="EMBL" id="JASPKZ010001957">
    <property type="protein sequence ID" value="KAJ9596864.1"/>
    <property type="molecule type" value="Genomic_DNA"/>
</dbReference>
<keyword evidence="2" id="KW-0808">Transferase</keyword>
<evidence type="ECO:0000256" key="1">
    <source>
        <dbReference type="ARBA" id="ARBA00022603"/>
    </source>
</evidence>
<evidence type="ECO:0000256" key="2">
    <source>
        <dbReference type="ARBA" id="ARBA00022679"/>
    </source>
</evidence>
<dbReference type="Gene3D" id="3.40.50.150">
    <property type="entry name" value="Vaccinia Virus protein VP39"/>
    <property type="match status" value="1"/>
</dbReference>
<dbReference type="PANTHER" id="PTHR43464">
    <property type="entry name" value="METHYLTRANSFERASE"/>
    <property type="match status" value="1"/>
</dbReference>
<sequence>MRTLQVSTLLRTYFRPVSPSLCRLKSTAVEVDSRKLTTRDEETVTFYGTLANTWWDEQGQIKPLHSLNKLRVQFVRDGLINTGQIDPKHYDSPHPLQGLKILDVGCGGGIFCEPLARLGAVVTGIDANQDMIELAKCHASQDPTLSDRLTYVCQTVEEHVTERKDYYDAIVASEVLEHVSQKELFLSSSVTSMKPGGSFFITTLNRTFALWLFGIVFAEYILRAVPRGTHNVNECAMPHEVQALLEK</sequence>
<evidence type="ECO:0000313" key="6">
    <source>
        <dbReference type="Proteomes" id="UP001233999"/>
    </source>
</evidence>
<feature type="non-terminal residue" evidence="5">
    <location>
        <position position="247"/>
    </location>
</feature>
<dbReference type="Proteomes" id="UP001233999">
    <property type="component" value="Unassembled WGS sequence"/>
</dbReference>
<dbReference type="InterPro" id="IPR010233">
    <property type="entry name" value="UbiG_MeTrfase"/>
</dbReference>
<evidence type="ECO:0000256" key="4">
    <source>
        <dbReference type="ARBA" id="ARBA00022691"/>
    </source>
</evidence>
<keyword evidence="6" id="KW-1185">Reference proteome</keyword>
<reference evidence="5" key="1">
    <citation type="journal article" date="2023" name="IScience">
        <title>Live-bearing cockroach genome reveals convergent evolutionary mechanisms linked to viviparity in insects and beyond.</title>
        <authorList>
            <person name="Fouks B."/>
            <person name="Harrison M.C."/>
            <person name="Mikhailova A.A."/>
            <person name="Marchal E."/>
            <person name="English S."/>
            <person name="Carruthers M."/>
            <person name="Jennings E.C."/>
            <person name="Chiamaka E.L."/>
            <person name="Frigard R.A."/>
            <person name="Pippel M."/>
            <person name="Attardo G.M."/>
            <person name="Benoit J.B."/>
            <person name="Bornberg-Bauer E."/>
            <person name="Tobe S.S."/>
        </authorList>
    </citation>
    <scope>NUCLEOTIDE SEQUENCE</scope>
    <source>
        <strain evidence="5">Stay&amp;Tobe</strain>
    </source>
</reference>
<dbReference type="SUPFAM" id="SSF53335">
    <property type="entry name" value="S-adenosyl-L-methionine-dependent methyltransferases"/>
    <property type="match status" value="1"/>
</dbReference>
<dbReference type="InterPro" id="IPR029063">
    <property type="entry name" value="SAM-dependent_MTases_sf"/>
</dbReference>
<reference evidence="5" key="2">
    <citation type="submission" date="2023-05" db="EMBL/GenBank/DDBJ databases">
        <authorList>
            <person name="Fouks B."/>
        </authorList>
    </citation>
    <scope>NUCLEOTIDE SEQUENCE</scope>
    <source>
        <strain evidence="5">Stay&amp;Tobe</strain>
        <tissue evidence="5">Testes</tissue>
    </source>
</reference>
<dbReference type="GO" id="GO:0005739">
    <property type="term" value="C:mitochondrion"/>
    <property type="evidence" value="ECO:0007669"/>
    <property type="project" value="TreeGrafter"/>
</dbReference>
<comment type="caution">
    <text evidence="5">The sequence shown here is derived from an EMBL/GenBank/DDBJ whole genome shotgun (WGS) entry which is preliminary data.</text>
</comment>
<dbReference type="PANTHER" id="PTHR43464:SF19">
    <property type="entry name" value="UBIQUINONE BIOSYNTHESIS O-METHYLTRANSFERASE, MITOCHONDRIAL"/>
    <property type="match status" value="1"/>
</dbReference>
<proteinExistence type="predicted"/>
<organism evidence="5 6">
    <name type="scientific">Diploptera punctata</name>
    <name type="common">Pacific beetle cockroach</name>
    <dbReference type="NCBI Taxonomy" id="6984"/>
    <lineage>
        <taxon>Eukaryota</taxon>
        <taxon>Metazoa</taxon>
        <taxon>Ecdysozoa</taxon>
        <taxon>Arthropoda</taxon>
        <taxon>Hexapoda</taxon>
        <taxon>Insecta</taxon>
        <taxon>Pterygota</taxon>
        <taxon>Neoptera</taxon>
        <taxon>Polyneoptera</taxon>
        <taxon>Dictyoptera</taxon>
        <taxon>Blattodea</taxon>
        <taxon>Blaberoidea</taxon>
        <taxon>Blaberidae</taxon>
        <taxon>Diplopterinae</taxon>
        <taxon>Diploptera</taxon>
    </lineage>
</organism>
<keyword evidence="4" id="KW-0949">S-adenosyl-L-methionine</keyword>
<dbReference type="CDD" id="cd02440">
    <property type="entry name" value="AdoMet_MTases"/>
    <property type="match status" value="1"/>
</dbReference>
<keyword evidence="1" id="KW-0489">Methyltransferase</keyword>
<dbReference type="GO" id="GO:0061542">
    <property type="term" value="F:3-demethylubiquinol 3-O-methyltransferase activity"/>
    <property type="evidence" value="ECO:0007669"/>
    <property type="project" value="InterPro"/>
</dbReference>
<dbReference type="AlphaFoldDB" id="A0AAD8EP17"/>
<name>A0AAD8EP17_DIPPU</name>
<gene>
    <name evidence="5" type="ORF">L9F63_012120</name>
</gene>
<protein>
    <submittedName>
        <fullName evidence="5">Uncharacterized protein</fullName>
    </submittedName>
</protein>
<dbReference type="Pfam" id="PF13489">
    <property type="entry name" value="Methyltransf_23"/>
    <property type="match status" value="1"/>
</dbReference>
<evidence type="ECO:0000256" key="3">
    <source>
        <dbReference type="ARBA" id="ARBA00022688"/>
    </source>
</evidence>
<dbReference type="GO" id="GO:0032259">
    <property type="term" value="P:methylation"/>
    <property type="evidence" value="ECO:0007669"/>
    <property type="project" value="UniProtKB-KW"/>
</dbReference>